<evidence type="ECO:0000313" key="3">
    <source>
        <dbReference type="Proteomes" id="UP000178176"/>
    </source>
</evidence>
<evidence type="ECO:0000313" key="2">
    <source>
        <dbReference type="EMBL" id="OGC92148.1"/>
    </source>
</evidence>
<dbReference type="InterPro" id="IPR029044">
    <property type="entry name" value="Nucleotide-diphossugar_trans"/>
</dbReference>
<organism evidence="2 3">
    <name type="scientific">Candidatus Amesbacteria bacterium RIFCSPHIGHO2_01_FULL_48_32b</name>
    <dbReference type="NCBI Taxonomy" id="1797253"/>
    <lineage>
        <taxon>Bacteria</taxon>
        <taxon>Candidatus Amesiibacteriota</taxon>
    </lineage>
</organism>
<dbReference type="EMBL" id="MEXH01000021">
    <property type="protein sequence ID" value="OGC92148.1"/>
    <property type="molecule type" value="Genomic_DNA"/>
</dbReference>
<dbReference type="InterPro" id="IPR050256">
    <property type="entry name" value="Glycosyltransferase_2"/>
</dbReference>
<reference evidence="2 3" key="1">
    <citation type="journal article" date="2016" name="Nat. Commun.">
        <title>Thousands of microbial genomes shed light on interconnected biogeochemical processes in an aquifer system.</title>
        <authorList>
            <person name="Anantharaman K."/>
            <person name="Brown C.T."/>
            <person name="Hug L.A."/>
            <person name="Sharon I."/>
            <person name="Castelle C.J."/>
            <person name="Probst A.J."/>
            <person name="Thomas B.C."/>
            <person name="Singh A."/>
            <person name="Wilkins M.J."/>
            <person name="Karaoz U."/>
            <person name="Brodie E.L."/>
            <person name="Williams K.H."/>
            <person name="Hubbard S.S."/>
            <person name="Banfield J.F."/>
        </authorList>
    </citation>
    <scope>NUCLEOTIDE SEQUENCE [LARGE SCALE GENOMIC DNA]</scope>
</reference>
<accession>A0A1F4YE66</accession>
<dbReference type="Gene3D" id="3.90.550.10">
    <property type="entry name" value="Spore Coat Polysaccharide Biosynthesis Protein SpsA, Chain A"/>
    <property type="match status" value="1"/>
</dbReference>
<comment type="caution">
    <text evidence="2">The sequence shown here is derived from an EMBL/GenBank/DDBJ whole genome shotgun (WGS) entry which is preliminary data.</text>
</comment>
<evidence type="ECO:0000259" key="1">
    <source>
        <dbReference type="Pfam" id="PF00535"/>
    </source>
</evidence>
<feature type="domain" description="Glycosyltransferase 2-like" evidence="1">
    <location>
        <begin position="5"/>
        <end position="155"/>
    </location>
</feature>
<dbReference type="SUPFAM" id="SSF53448">
    <property type="entry name" value="Nucleotide-diphospho-sugar transferases"/>
    <property type="match status" value="1"/>
</dbReference>
<dbReference type="InterPro" id="IPR001173">
    <property type="entry name" value="Glyco_trans_2-like"/>
</dbReference>
<protein>
    <recommendedName>
        <fullName evidence="1">Glycosyltransferase 2-like domain-containing protein</fullName>
    </recommendedName>
</protein>
<proteinExistence type="predicted"/>
<name>A0A1F4YE66_9BACT</name>
<sequence>MNIWLILPVYNEGARFVDVLTAILSLHPHLNIVVIDDGSVQPVQIPTQSKTVTLLRHPVNLGKGSALKTGAEYAFSHKAEAIIFMDTDGQHLPQDISMFIHLLNQKFDVVIGSRRPSLHTPFVRLFGNKLASIYINVLFGVYVSDLISGFRALSFRAYQLLKWTSPRYGVETEMIAKLGKNKHLLKYTEFPIEPIYIDKYKGTSIIDALKILANTIWWRLS</sequence>
<dbReference type="PANTHER" id="PTHR48090">
    <property type="entry name" value="UNDECAPRENYL-PHOSPHATE 4-DEOXY-4-FORMAMIDO-L-ARABINOSE TRANSFERASE-RELATED"/>
    <property type="match status" value="1"/>
</dbReference>
<dbReference type="AlphaFoldDB" id="A0A1F4YE66"/>
<dbReference type="CDD" id="cd04179">
    <property type="entry name" value="DPM_DPG-synthase_like"/>
    <property type="match status" value="1"/>
</dbReference>
<dbReference type="PANTHER" id="PTHR48090:SF7">
    <property type="entry name" value="RFBJ PROTEIN"/>
    <property type="match status" value="1"/>
</dbReference>
<dbReference type="Pfam" id="PF00535">
    <property type="entry name" value="Glycos_transf_2"/>
    <property type="match status" value="1"/>
</dbReference>
<dbReference type="Proteomes" id="UP000178176">
    <property type="component" value="Unassembled WGS sequence"/>
</dbReference>
<gene>
    <name evidence="2" type="ORF">A2876_02580</name>
</gene>